<organism evidence="1 2">
    <name type="scientific">Segatella copri</name>
    <dbReference type="NCBI Taxonomy" id="165179"/>
    <lineage>
        <taxon>Bacteria</taxon>
        <taxon>Pseudomonadati</taxon>
        <taxon>Bacteroidota</taxon>
        <taxon>Bacteroidia</taxon>
        <taxon>Bacteroidales</taxon>
        <taxon>Prevotellaceae</taxon>
        <taxon>Segatella</taxon>
    </lineage>
</organism>
<sequence>MYCSSYWEDKQRCIARLTRKTSSRIGGFSKKNLQNKGFSAMFHVKPLLHKAFDTKELRAFCIK</sequence>
<name>A0AA91TLE1_9BACT</name>
<dbReference type="Proteomes" id="UP000215155">
    <property type="component" value="Unassembled WGS sequence"/>
</dbReference>
<comment type="caution">
    <text evidence="1">The sequence shown here is derived from an EMBL/GenBank/DDBJ whole genome shotgun (WGS) entry which is preliminary data.</text>
</comment>
<protein>
    <submittedName>
        <fullName evidence="1">Uncharacterized protein</fullName>
    </submittedName>
</protein>
<dbReference type="EMBL" id="NMPZ01000003">
    <property type="protein sequence ID" value="OXL44992.1"/>
    <property type="molecule type" value="Genomic_DNA"/>
</dbReference>
<reference evidence="1 2" key="1">
    <citation type="submission" date="2017-07" db="EMBL/GenBank/DDBJ databases">
        <title>Draft genome sequence of Prevotella copri isolated from the gut of healthy adult Indian.</title>
        <authorList>
            <person name="Das B."/>
            <person name="Bag S."/>
            <person name="Ghosh T.S."/>
        </authorList>
    </citation>
    <scope>NUCLEOTIDE SEQUENCE [LARGE SCALE GENOMIC DNA]</scope>
    <source>
        <strain evidence="1 2">Indica</strain>
    </source>
</reference>
<accession>A0AA91TLE1</accession>
<dbReference type="AlphaFoldDB" id="A0AA91TLE1"/>
<evidence type="ECO:0000313" key="1">
    <source>
        <dbReference type="EMBL" id="OXL44992.1"/>
    </source>
</evidence>
<evidence type="ECO:0000313" key="2">
    <source>
        <dbReference type="Proteomes" id="UP000215155"/>
    </source>
</evidence>
<proteinExistence type="predicted"/>
<gene>
    <name evidence="1" type="ORF">CFT61_03420</name>
</gene>